<reference evidence="1" key="1">
    <citation type="journal article" date="2015" name="Nature">
        <title>Complex archaea that bridge the gap between prokaryotes and eukaryotes.</title>
        <authorList>
            <person name="Spang A."/>
            <person name="Saw J.H."/>
            <person name="Jorgensen S.L."/>
            <person name="Zaremba-Niedzwiedzka K."/>
            <person name="Martijn J."/>
            <person name="Lind A.E."/>
            <person name="van Eijk R."/>
            <person name="Schleper C."/>
            <person name="Guy L."/>
            <person name="Ettema T.J."/>
        </authorList>
    </citation>
    <scope>NUCLEOTIDE SEQUENCE</scope>
</reference>
<dbReference type="EMBL" id="LAZR01055127">
    <property type="protein sequence ID" value="KKK77080.1"/>
    <property type="molecule type" value="Genomic_DNA"/>
</dbReference>
<accession>A0A0F8YTH2</accession>
<protein>
    <submittedName>
        <fullName evidence="1">Uncharacterized protein</fullName>
    </submittedName>
</protein>
<sequence>MVSTRAGETPDGARITYVRHGARWTLHVAGKRVGTYNRITDLMRAIARHQNTHTKEKT</sequence>
<name>A0A0F8YTH2_9ZZZZ</name>
<comment type="caution">
    <text evidence="1">The sequence shown here is derived from an EMBL/GenBank/DDBJ whole genome shotgun (WGS) entry which is preliminary data.</text>
</comment>
<evidence type="ECO:0000313" key="1">
    <source>
        <dbReference type="EMBL" id="KKK77080.1"/>
    </source>
</evidence>
<proteinExistence type="predicted"/>
<organism evidence="1">
    <name type="scientific">marine sediment metagenome</name>
    <dbReference type="NCBI Taxonomy" id="412755"/>
    <lineage>
        <taxon>unclassified sequences</taxon>
        <taxon>metagenomes</taxon>
        <taxon>ecological metagenomes</taxon>
    </lineage>
</organism>
<dbReference type="AlphaFoldDB" id="A0A0F8YTH2"/>
<gene>
    <name evidence="1" type="ORF">LCGC14_2857210</name>
</gene>